<sequence>MILIEFIGGNIMQTSRSPYISKIKIKNFRNYKDVDVTLNHKQIIIGENNVGKTNFLRAIQLILDPKLSDEDRFLQESDFYDDLEDPMKNKERIEISIEIKGFEHNKTILSTLQEASVSTKPPTLRLTYEYYPTEDGTGGYQYRIYQGTDANNLFTHYHRRFLNIKVIPAIRDVESEMKSLRKSPINQLINQYDIRKEELEKIATALKEKSDEVLSIDELVDLTQNINSRFSDIIGTQVDSTVSLETIDIDPNRVLNTLKLMIGQDKKRSTSNTSLGLNNILYISLILLSLQDKTIPSILKEDTYGKLALEKESSILADCYEKNESSNYILKKDIQEKDYAKLYSFMDNNFSSNNGFTLLAIEEPESHLHPALQRIIYKDVMKENTSILMTTHSPHITSVAPINSIVHLHSTKNGAVINTTASLKLDDRDKKDLERYIDVKRGEIYFGRGVILIEGVAEEYLIPSFAEKLGMSLDKKGIICCNINSTNFKPYVQFLDTLGIPYVVITDGDYYIWEEKKNKKGTLEPKKTFGILAQDSHEDFGYDGNDRIKKLLIDLKKIKSNEIPEGYTKQDTLFKVHNFFIGIHTMEIDIMSRISNMQTEKELLCKIFNELTLGGAIQKSNFKTSLEKGEYVSCLNKIESSNSGIGKGRFAQHLSVECTKNFIPSYIQAAIKTIFKRVDEV</sequence>
<evidence type="ECO:0000313" key="3">
    <source>
        <dbReference type="EMBL" id="KAB2444723.1"/>
    </source>
</evidence>
<dbReference type="InterPro" id="IPR003959">
    <property type="entry name" value="ATPase_AAA_core"/>
</dbReference>
<proteinExistence type="predicted"/>
<dbReference type="PANTHER" id="PTHR43581:SF4">
    <property type="entry name" value="ATP_GTP PHOSPHATASE"/>
    <property type="match status" value="1"/>
</dbReference>
<dbReference type="InterPro" id="IPR027417">
    <property type="entry name" value="P-loop_NTPase"/>
</dbReference>
<comment type="caution">
    <text evidence="3">The sequence shown here is derived from an EMBL/GenBank/DDBJ whole genome shotgun (WGS) entry which is preliminary data.</text>
</comment>
<dbReference type="EMBL" id="WBPG01000008">
    <property type="protein sequence ID" value="KAB2444723.1"/>
    <property type="molecule type" value="Genomic_DNA"/>
</dbReference>
<accession>A0A7V7V797</accession>
<name>A0A7V7V797_9BACI</name>
<dbReference type="SUPFAM" id="SSF52540">
    <property type="entry name" value="P-loop containing nucleoside triphosphate hydrolases"/>
    <property type="match status" value="1"/>
</dbReference>
<evidence type="ECO:0000259" key="1">
    <source>
        <dbReference type="Pfam" id="PF13304"/>
    </source>
</evidence>
<feature type="domain" description="ATPase AAA-type core" evidence="1">
    <location>
        <begin position="43"/>
        <end position="396"/>
    </location>
</feature>
<protein>
    <submittedName>
        <fullName evidence="3">AAA family ATPase</fullName>
    </submittedName>
</protein>
<dbReference type="PANTHER" id="PTHR43581">
    <property type="entry name" value="ATP/GTP PHOSPHATASE"/>
    <property type="match status" value="1"/>
</dbReference>
<organism evidence="3 4">
    <name type="scientific">Bacillus luti</name>
    <dbReference type="NCBI Taxonomy" id="2026191"/>
    <lineage>
        <taxon>Bacteria</taxon>
        <taxon>Bacillati</taxon>
        <taxon>Bacillota</taxon>
        <taxon>Bacilli</taxon>
        <taxon>Bacillales</taxon>
        <taxon>Bacillaceae</taxon>
        <taxon>Bacillus</taxon>
        <taxon>Bacillus cereus group</taxon>
    </lineage>
</organism>
<dbReference type="InterPro" id="IPR034139">
    <property type="entry name" value="TOPRIM_OLD"/>
</dbReference>
<dbReference type="Gene3D" id="3.40.50.300">
    <property type="entry name" value="P-loop containing nucleotide triphosphate hydrolases"/>
    <property type="match status" value="1"/>
</dbReference>
<reference evidence="3 4" key="1">
    <citation type="submission" date="2019-10" db="EMBL/GenBank/DDBJ databases">
        <title>Bacillus from the desert of Cuatro Cinegas, Coahuila.</title>
        <authorList>
            <person name="Olmedo-Alvarez G."/>
            <person name="Saldana S."/>
            <person name="Barcelo D."/>
        </authorList>
    </citation>
    <scope>NUCLEOTIDE SEQUENCE [LARGE SCALE GENOMIC DNA]</scope>
    <source>
        <strain evidence="3 4">CH155b_5T</strain>
    </source>
</reference>
<evidence type="ECO:0000259" key="2">
    <source>
        <dbReference type="Pfam" id="PF20469"/>
    </source>
</evidence>
<dbReference type="Pfam" id="PF13304">
    <property type="entry name" value="AAA_21"/>
    <property type="match status" value="1"/>
</dbReference>
<evidence type="ECO:0000313" key="4">
    <source>
        <dbReference type="Proteomes" id="UP000470409"/>
    </source>
</evidence>
<dbReference type="Pfam" id="PF20469">
    <property type="entry name" value="OLD-like_TOPRIM"/>
    <property type="match status" value="1"/>
</dbReference>
<dbReference type="Proteomes" id="UP000470409">
    <property type="component" value="Unassembled WGS sequence"/>
</dbReference>
<dbReference type="GO" id="GO:0005524">
    <property type="term" value="F:ATP binding"/>
    <property type="evidence" value="ECO:0007669"/>
    <property type="project" value="InterPro"/>
</dbReference>
<feature type="domain" description="OLD protein-like TOPRIM" evidence="2">
    <location>
        <begin position="446"/>
        <end position="509"/>
    </location>
</feature>
<dbReference type="InterPro" id="IPR051396">
    <property type="entry name" value="Bact_Antivir_Def_Nuclease"/>
</dbReference>
<dbReference type="AlphaFoldDB" id="A0A7V7V797"/>
<gene>
    <name evidence="3" type="ORF">F8163_05945</name>
</gene>
<dbReference type="CDD" id="cd01026">
    <property type="entry name" value="TOPRIM_OLD"/>
    <property type="match status" value="1"/>
</dbReference>
<dbReference type="GO" id="GO:0016887">
    <property type="term" value="F:ATP hydrolysis activity"/>
    <property type="evidence" value="ECO:0007669"/>
    <property type="project" value="InterPro"/>
</dbReference>